<dbReference type="GO" id="GO:0005840">
    <property type="term" value="C:ribosome"/>
    <property type="evidence" value="ECO:0007669"/>
    <property type="project" value="UniProtKB-KW"/>
</dbReference>
<dbReference type="GO" id="GO:0006412">
    <property type="term" value="P:translation"/>
    <property type="evidence" value="ECO:0007669"/>
    <property type="project" value="UniProtKB-UniRule"/>
</dbReference>
<keyword evidence="3 7" id="KW-0694">RNA-binding</keyword>
<dbReference type="Pfam" id="PF01281">
    <property type="entry name" value="Ribosomal_L9_N"/>
    <property type="match status" value="1"/>
</dbReference>
<evidence type="ECO:0000256" key="1">
    <source>
        <dbReference type="ARBA" id="ARBA00010605"/>
    </source>
</evidence>
<dbReference type="Proteomes" id="UP000239867">
    <property type="component" value="Chromosome"/>
</dbReference>
<evidence type="ECO:0000256" key="7">
    <source>
        <dbReference type="HAMAP-Rule" id="MF_00503"/>
    </source>
</evidence>
<evidence type="ECO:0000256" key="3">
    <source>
        <dbReference type="ARBA" id="ARBA00022884"/>
    </source>
</evidence>
<dbReference type="EMBL" id="CP021255">
    <property type="protein sequence ID" value="AVD71981.1"/>
    <property type="molecule type" value="Genomic_DNA"/>
</dbReference>
<dbReference type="NCBIfam" id="TIGR00158">
    <property type="entry name" value="L9"/>
    <property type="match status" value="1"/>
</dbReference>
<protein>
    <recommendedName>
        <fullName evidence="6 7">Large ribosomal subunit protein bL9</fullName>
    </recommendedName>
</protein>
<dbReference type="SUPFAM" id="SSF55653">
    <property type="entry name" value="Ribosomal protein L9 C-domain"/>
    <property type="match status" value="1"/>
</dbReference>
<dbReference type="GO" id="GO:1990904">
    <property type="term" value="C:ribonucleoprotein complex"/>
    <property type="evidence" value="ECO:0007669"/>
    <property type="project" value="UniProtKB-KW"/>
</dbReference>
<dbReference type="GO" id="GO:0003735">
    <property type="term" value="F:structural constituent of ribosome"/>
    <property type="evidence" value="ECO:0007669"/>
    <property type="project" value="InterPro"/>
</dbReference>
<proteinExistence type="inferred from homology"/>
<dbReference type="HAMAP" id="MF_00503">
    <property type="entry name" value="Ribosomal_bL9"/>
    <property type="match status" value="1"/>
</dbReference>
<keyword evidence="10" id="KW-1185">Reference proteome</keyword>
<evidence type="ECO:0000256" key="6">
    <source>
        <dbReference type="ARBA" id="ARBA00035292"/>
    </source>
</evidence>
<dbReference type="KEGG" id="deo:CAY53_11275"/>
<evidence type="ECO:0000256" key="2">
    <source>
        <dbReference type="ARBA" id="ARBA00022730"/>
    </source>
</evidence>
<dbReference type="InterPro" id="IPR020594">
    <property type="entry name" value="Ribosomal_bL9_bac/chp"/>
</dbReference>
<evidence type="ECO:0000256" key="5">
    <source>
        <dbReference type="ARBA" id="ARBA00023274"/>
    </source>
</evidence>
<dbReference type="Gene3D" id="3.10.430.100">
    <property type="entry name" value="Ribosomal protein L9, C-terminal domain"/>
    <property type="match status" value="1"/>
</dbReference>
<evidence type="ECO:0000313" key="10">
    <source>
        <dbReference type="Proteomes" id="UP000239867"/>
    </source>
</evidence>
<gene>
    <name evidence="7" type="primary">rplI</name>
    <name evidence="9" type="ORF">CAY53_11275</name>
</gene>
<dbReference type="PANTHER" id="PTHR21368">
    <property type="entry name" value="50S RIBOSOMAL PROTEIN L9"/>
    <property type="match status" value="1"/>
</dbReference>
<organism evidence="9 10">
    <name type="scientific">Desulfobulbus oralis</name>
    <dbReference type="NCBI Taxonomy" id="1986146"/>
    <lineage>
        <taxon>Bacteria</taxon>
        <taxon>Pseudomonadati</taxon>
        <taxon>Thermodesulfobacteriota</taxon>
        <taxon>Desulfobulbia</taxon>
        <taxon>Desulfobulbales</taxon>
        <taxon>Desulfobulbaceae</taxon>
        <taxon>Desulfobulbus</taxon>
    </lineage>
</organism>
<evidence type="ECO:0000256" key="4">
    <source>
        <dbReference type="ARBA" id="ARBA00022980"/>
    </source>
</evidence>
<dbReference type="Gene3D" id="3.40.5.10">
    <property type="entry name" value="Ribosomal protein L9, N-terminal domain"/>
    <property type="match status" value="1"/>
</dbReference>
<comment type="similarity">
    <text evidence="1 7">Belongs to the bacterial ribosomal protein bL9 family.</text>
</comment>
<name>A0A2L1GQM5_9BACT</name>
<accession>A0A2L1GQM5</accession>
<comment type="function">
    <text evidence="7">Binds to the 23S rRNA.</text>
</comment>
<dbReference type="OrthoDB" id="9788336at2"/>
<reference evidence="9 10" key="1">
    <citation type="journal article" date="2018" name="MBio">
        <title>Insights into the evolution of host association through the isolation and characterization of a novel human periodontal pathobiont, Desulfobulbus oralis.</title>
        <authorList>
            <person name="Cross K.L."/>
            <person name="Chirania P."/>
            <person name="Xiong W."/>
            <person name="Beall C.J."/>
            <person name="Elkins J.G."/>
            <person name="Giannone R.J."/>
            <person name="Griffen A.L."/>
            <person name="Guss A.M."/>
            <person name="Hettich R.L."/>
            <person name="Joshi S.S."/>
            <person name="Mokrzan E.M."/>
            <person name="Martin R.K."/>
            <person name="Zhulin I.B."/>
            <person name="Leys E.J."/>
            <person name="Podar M."/>
        </authorList>
    </citation>
    <scope>NUCLEOTIDE SEQUENCE [LARGE SCALE GENOMIC DNA]</scope>
    <source>
        <strain evidence="9 10">ORNL</strain>
    </source>
</reference>
<dbReference type="SUPFAM" id="SSF55658">
    <property type="entry name" value="L9 N-domain-like"/>
    <property type="match status" value="1"/>
</dbReference>
<dbReference type="InterPro" id="IPR020070">
    <property type="entry name" value="Ribosomal_bL9_N"/>
</dbReference>
<evidence type="ECO:0000259" key="8">
    <source>
        <dbReference type="PROSITE" id="PS00651"/>
    </source>
</evidence>
<feature type="domain" description="Ribosomal protein L9" evidence="8">
    <location>
        <begin position="13"/>
        <end position="40"/>
    </location>
</feature>
<evidence type="ECO:0000313" key="9">
    <source>
        <dbReference type="EMBL" id="AVD71981.1"/>
    </source>
</evidence>
<keyword evidence="2 7" id="KW-0699">rRNA-binding</keyword>
<dbReference type="Pfam" id="PF03948">
    <property type="entry name" value="Ribosomal_L9_C"/>
    <property type="match status" value="1"/>
</dbReference>
<dbReference type="InterPro" id="IPR036791">
    <property type="entry name" value="Ribosomal_bL9_C_sf"/>
</dbReference>
<dbReference type="InterPro" id="IPR036935">
    <property type="entry name" value="Ribosomal_bL9_N_sf"/>
</dbReference>
<dbReference type="GO" id="GO:0019843">
    <property type="term" value="F:rRNA binding"/>
    <property type="evidence" value="ECO:0007669"/>
    <property type="project" value="UniProtKB-UniRule"/>
</dbReference>
<dbReference type="InterPro" id="IPR009027">
    <property type="entry name" value="Ribosomal_bL9/RNase_H1_N"/>
</dbReference>
<dbReference type="PROSITE" id="PS00651">
    <property type="entry name" value="RIBOSOMAL_L9"/>
    <property type="match status" value="1"/>
</dbReference>
<dbReference type="AlphaFoldDB" id="A0A2L1GQM5"/>
<keyword evidence="4 7" id="KW-0689">Ribosomal protein</keyword>
<dbReference type="RefSeq" id="WP_104937189.1">
    <property type="nucleotide sequence ID" value="NZ_CP021255.1"/>
</dbReference>
<dbReference type="InterPro" id="IPR000244">
    <property type="entry name" value="Ribosomal_bL9"/>
</dbReference>
<sequence length="155" mass="16794">MEIILKETIDTLGREGEIVKVKPGYARNYLFPTGKAVPVTKASLARLEQEKQAIAARLAAQQAEARTLAEKLDGQLVVIPRRAGDENRLFGSVTTADIAEALGTAGLSLDRKVIVLAEPIKVLGEYRVQVRTGYQTTAQLVVQVVPEEAATPEEN</sequence>
<dbReference type="InterPro" id="IPR020069">
    <property type="entry name" value="Ribosomal_bL9_C"/>
</dbReference>
<keyword evidence="5 7" id="KW-0687">Ribonucleoprotein</keyword>